<dbReference type="Gene3D" id="6.10.250.690">
    <property type="match status" value="1"/>
</dbReference>
<proteinExistence type="predicted"/>
<dbReference type="PANTHER" id="PTHR48111:SF73">
    <property type="entry name" value="ALKALINE PHOSPHATASE SYNTHESIS TRANSCRIPTIONAL REGULATORY PROTEIN PHOP"/>
    <property type="match status" value="1"/>
</dbReference>
<dbReference type="SMART" id="SM00862">
    <property type="entry name" value="Trans_reg_C"/>
    <property type="match status" value="1"/>
</dbReference>
<gene>
    <name evidence="6" type="ORF">GJV85_11600</name>
</gene>
<dbReference type="Proteomes" id="UP000671852">
    <property type="component" value="Chromosome"/>
</dbReference>
<dbReference type="Pfam" id="PF00072">
    <property type="entry name" value="Response_reg"/>
    <property type="match status" value="1"/>
</dbReference>
<dbReference type="EMBL" id="CP046072">
    <property type="protein sequence ID" value="QSZ42730.1"/>
    <property type="molecule type" value="Genomic_DNA"/>
</dbReference>
<dbReference type="KEGG" id="saqt:GJV85_11600"/>
<dbReference type="Gene3D" id="3.40.50.2300">
    <property type="match status" value="1"/>
</dbReference>
<dbReference type="GO" id="GO:0032993">
    <property type="term" value="C:protein-DNA complex"/>
    <property type="evidence" value="ECO:0007669"/>
    <property type="project" value="TreeGrafter"/>
</dbReference>
<dbReference type="PROSITE" id="PS50110">
    <property type="entry name" value="RESPONSE_REGULATORY"/>
    <property type="match status" value="1"/>
</dbReference>
<dbReference type="SUPFAM" id="SSF46894">
    <property type="entry name" value="C-terminal effector domain of the bipartite response regulators"/>
    <property type="match status" value="1"/>
</dbReference>
<reference evidence="6" key="2">
    <citation type="submission" date="2021-04" db="EMBL/GenBank/DDBJ databases">
        <title>Isolation and characterization of a novel species of the genus Sulfurimonas.</title>
        <authorList>
            <person name="Fukui M."/>
        </authorList>
    </citation>
    <scope>NUCLEOTIDE SEQUENCE</scope>
    <source>
        <strain evidence="6">H1576</strain>
    </source>
</reference>
<dbReference type="SUPFAM" id="SSF52172">
    <property type="entry name" value="CheY-like"/>
    <property type="match status" value="1"/>
</dbReference>
<dbReference type="InterPro" id="IPR001867">
    <property type="entry name" value="OmpR/PhoB-type_DNA-bd"/>
</dbReference>
<sequence length="222" mass="25553">MNKTVLIVDDEEDILDLLEYTLSSEGYDVITCVDTSNIRDILDEEDISLILMDRNLPGVEGSMFIERIRTEGYNQPVIYVSAKDLSDDIVEGFERGGDDYITKPFNINELKARVKALIRRTSKTQDVLKYKDISYSPSNKTFQIDSKEIKLTSLEHDLLLEFMKNQNILLSRETLLENVWKDSINKQLKTVNVAIKRLKENIDPTGEKNYIQAVRGEGYIFC</sequence>
<name>A0A975B230_9BACT</name>
<dbReference type="CDD" id="cd00383">
    <property type="entry name" value="trans_reg_C"/>
    <property type="match status" value="1"/>
</dbReference>
<dbReference type="InterPro" id="IPR036388">
    <property type="entry name" value="WH-like_DNA-bd_sf"/>
</dbReference>
<keyword evidence="2" id="KW-0597">Phosphoprotein</keyword>
<dbReference type="CDD" id="cd17574">
    <property type="entry name" value="REC_OmpR"/>
    <property type="match status" value="1"/>
</dbReference>
<protein>
    <submittedName>
        <fullName evidence="6">Response regulator</fullName>
    </submittedName>
</protein>
<keyword evidence="1 3" id="KW-0238">DNA-binding</keyword>
<evidence type="ECO:0000256" key="3">
    <source>
        <dbReference type="PROSITE-ProRule" id="PRU01091"/>
    </source>
</evidence>
<feature type="domain" description="OmpR/PhoB-type" evidence="5">
    <location>
        <begin position="125"/>
        <end position="222"/>
    </location>
</feature>
<feature type="DNA-binding region" description="OmpR/PhoB-type" evidence="3">
    <location>
        <begin position="125"/>
        <end position="222"/>
    </location>
</feature>
<dbReference type="InterPro" id="IPR011006">
    <property type="entry name" value="CheY-like_superfamily"/>
</dbReference>
<dbReference type="GO" id="GO:0000976">
    <property type="term" value="F:transcription cis-regulatory region binding"/>
    <property type="evidence" value="ECO:0007669"/>
    <property type="project" value="TreeGrafter"/>
</dbReference>
<evidence type="ECO:0000256" key="2">
    <source>
        <dbReference type="PROSITE-ProRule" id="PRU00169"/>
    </source>
</evidence>
<evidence type="ECO:0000313" key="7">
    <source>
        <dbReference type="Proteomes" id="UP000671852"/>
    </source>
</evidence>
<dbReference type="Gene3D" id="1.10.10.10">
    <property type="entry name" value="Winged helix-like DNA-binding domain superfamily/Winged helix DNA-binding domain"/>
    <property type="match status" value="1"/>
</dbReference>
<dbReference type="PROSITE" id="PS51755">
    <property type="entry name" value="OMPR_PHOB"/>
    <property type="match status" value="1"/>
</dbReference>
<dbReference type="GO" id="GO:0000156">
    <property type="term" value="F:phosphorelay response regulator activity"/>
    <property type="evidence" value="ECO:0007669"/>
    <property type="project" value="TreeGrafter"/>
</dbReference>
<feature type="modified residue" description="4-aspartylphosphate" evidence="2">
    <location>
        <position position="53"/>
    </location>
</feature>
<dbReference type="InterPro" id="IPR016032">
    <property type="entry name" value="Sig_transdc_resp-reg_C-effctor"/>
</dbReference>
<accession>A0A975B230</accession>
<dbReference type="SMART" id="SM00448">
    <property type="entry name" value="REC"/>
    <property type="match status" value="1"/>
</dbReference>
<keyword evidence="7" id="KW-1185">Reference proteome</keyword>
<dbReference type="GO" id="GO:0005829">
    <property type="term" value="C:cytosol"/>
    <property type="evidence" value="ECO:0007669"/>
    <property type="project" value="TreeGrafter"/>
</dbReference>
<feature type="domain" description="Response regulatory" evidence="4">
    <location>
        <begin position="4"/>
        <end position="118"/>
    </location>
</feature>
<evidence type="ECO:0000256" key="1">
    <source>
        <dbReference type="ARBA" id="ARBA00023125"/>
    </source>
</evidence>
<dbReference type="GO" id="GO:0006355">
    <property type="term" value="P:regulation of DNA-templated transcription"/>
    <property type="evidence" value="ECO:0007669"/>
    <property type="project" value="InterPro"/>
</dbReference>
<dbReference type="InterPro" id="IPR001789">
    <property type="entry name" value="Sig_transdc_resp-reg_receiver"/>
</dbReference>
<evidence type="ECO:0000259" key="5">
    <source>
        <dbReference type="PROSITE" id="PS51755"/>
    </source>
</evidence>
<dbReference type="RefSeq" id="WP_207561540.1">
    <property type="nucleotide sequence ID" value="NZ_CP046072.1"/>
</dbReference>
<evidence type="ECO:0000313" key="6">
    <source>
        <dbReference type="EMBL" id="QSZ42730.1"/>
    </source>
</evidence>
<dbReference type="PANTHER" id="PTHR48111">
    <property type="entry name" value="REGULATOR OF RPOS"/>
    <property type="match status" value="1"/>
</dbReference>
<dbReference type="InterPro" id="IPR039420">
    <property type="entry name" value="WalR-like"/>
</dbReference>
<dbReference type="AlphaFoldDB" id="A0A975B230"/>
<organism evidence="6 7">
    <name type="scientific">Sulfurimonas aquatica</name>
    <dbReference type="NCBI Taxonomy" id="2672570"/>
    <lineage>
        <taxon>Bacteria</taxon>
        <taxon>Pseudomonadati</taxon>
        <taxon>Campylobacterota</taxon>
        <taxon>Epsilonproteobacteria</taxon>
        <taxon>Campylobacterales</taxon>
        <taxon>Sulfurimonadaceae</taxon>
        <taxon>Sulfurimonas</taxon>
    </lineage>
</organism>
<evidence type="ECO:0000259" key="4">
    <source>
        <dbReference type="PROSITE" id="PS50110"/>
    </source>
</evidence>
<dbReference type="Pfam" id="PF00486">
    <property type="entry name" value="Trans_reg_C"/>
    <property type="match status" value="1"/>
</dbReference>
<reference evidence="6" key="1">
    <citation type="submission" date="2019-11" db="EMBL/GenBank/DDBJ databases">
        <authorList>
            <person name="Kojima H."/>
        </authorList>
    </citation>
    <scope>NUCLEOTIDE SEQUENCE</scope>
    <source>
        <strain evidence="6">H1576</strain>
    </source>
</reference>